<dbReference type="HOGENOM" id="CLU_016043_9_3_6"/>
<evidence type="ECO:0000256" key="9">
    <source>
        <dbReference type="ARBA" id="ARBA00023288"/>
    </source>
</evidence>
<dbReference type="InterPro" id="IPR038765">
    <property type="entry name" value="Papain-like_cys_pep_sf"/>
</dbReference>
<sequence>MKSRYYTIFIGMMLTTIVGCSSSDTTKAGQSTSDLDSVMVKHTARVDANDIDFTNVYDVWKGTPYRLGGNTKRGIDCSAFVQVGYSSVYEKMLPRTTSEQVKLGRYVAVANAKEGDLVFFKTGYTTRHVGIYLGGAEFLHASTSRGVMISRLDNPYWSRKFWQIRRIN</sequence>
<evidence type="ECO:0000256" key="7">
    <source>
        <dbReference type="ARBA" id="ARBA00023136"/>
    </source>
</evidence>
<dbReference type="eggNOG" id="COG0791">
    <property type="taxonomic scope" value="Bacteria"/>
</dbReference>
<dbReference type="Pfam" id="PF00877">
    <property type="entry name" value="NLPC_P60"/>
    <property type="match status" value="1"/>
</dbReference>
<keyword evidence="8" id="KW-0564">Palmitate</keyword>
<evidence type="ECO:0000313" key="12">
    <source>
        <dbReference type="Proteomes" id="UP000000593"/>
    </source>
</evidence>
<evidence type="ECO:0000259" key="10">
    <source>
        <dbReference type="PROSITE" id="PS51935"/>
    </source>
</evidence>
<dbReference type="KEGG" id="ppr:PBPRB1494"/>
<evidence type="ECO:0000256" key="4">
    <source>
        <dbReference type="ARBA" id="ARBA00022729"/>
    </source>
</evidence>
<dbReference type="InterPro" id="IPR000064">
    <property type="entry name" value="NLP_P60_dom"/>
</dbReference>
<dbReference type="AlphaFoldDB" id="Q6LH70"/>
<keyword evidence="4" id="KW-0732">Signal</keyword>
<dbReference type="PANTHER" id="PTHR47360:SF3">
    <property type="entry name" value="MUREIN DD-ENDOPEPTIDASE MEPS_MUREIN LD-CARBOXYPEPTIDASE"/>
    <property type="match status" value="1"/>
</dbReference>
<dbReference type="GO" id="GO:0006508">
    <property type="term" value="P:proteolysis"/>
    <property type="evidence" value="ECO:0007669"/>
    <property type="project" value="UniProtKB-KW"/>
</dbReference>
<evidence type="ECO:0000256" key="5">
    <source>
        <dbReference type="ARBA" id="ARBA00022801"/>
    </source>
</evidence>
<dbReference type="MEROPS" id="C40.004"/>
<feature type="domain" description="NlpC/P60" evidence="10">
    <location>
        <begin position="47"/>
        <end position="168"/>
    </location>
</feature>
<evidence type="ECO:0000313" key="11">
    <source>
        <dbReference type="EMBL" id="CAG23360.1"/>
    </source>
</evidence>
<evidence type="ECO:0000256" key="1">
    <source>
        <dbReference type="ARBA" id="ARBA00004635"/>
    </source>
</evidence>
<dbReference type="GO" id="GO:0008234">
    <property type="term" value="F:cysteine-type peptidase activity"/>
    <property type="evidence" value="ECO:0007669"/>
    <property type="project" value="UniProtKB-KW"/>
</dbReference>
<keyword evidence="5" id="KW-0378">Hydrolase</keyword>
<evidence type="ECO:0000256" key="8">
    <source>
        <dbReference type="ARBA" id="ARBA00023139"/>
    </source>
</evidence>
<dbReference type="InterPro" id="IPR052062">
    <property type="entry name" value="Murein_DD/LD_carboxypeptidase"/>
</dbReference>
<dbReference type="PROSITE" id="PS51257">
    <property type="entry name" value="PROKAR_LIPOPROTEIN"/>
    <property type="match status" value="1"/>
</dbReference>
<keyword evidence="9 11" id="KW-0449">Lipoprotein</keyword>
<reference evidence="12" key="1">
    <citation type="journal article" date="2005" name="Science">
        <title>Life at depth: Photobacterium profundum genome sequence and expression analysis.</title>
        <authorList>
            <person name="Vezzi A."/>
            <person name="Campanaro S."/>
            <person name="D'Angelo M."/>
            <person name="Simonato F."/>
            <person name="Vitulo N."/>
            <person name="Lauro F.M."/>
            <person name="Cestaro A."/>
            <person name="Malacrida G."/>
            <person name="Simionati B."/>
            <person name="Cannata N."/>
            <person name="Romualdi C."/>
            <person name="Bartlett D.H."/>
            <person name="Valle G."/>
        </authorList>
    </citation>
    <scope>NUCLEOTIDE SEQUENCE [LARGE SCALE GENOMIC DNA]</scope>
    <source>
        <strain evidence="12">ATCC BAA-1253 / SS9</strain>
    </source>
</reference>
<keyword evidence="6" id="KW-0788">Thiol protease</keyword>
<protein>
    <submittedName>
        <fullName evidence="11">Lipoprotein NlpC</fullName>
    </submittedName>
</protein>
<dbReference type="Gene3D" id="3.90.1720.10">
    <property type="entry name" value="endopeptidase domain like (from Nostoc punctiforme)"/>
    <property type="match status" value="1"/>
</dbReference>
<keyword evidence="7" id="KW-0472">Membrane</keyword>
<dbReference type="GO" id="GO:0016020">
    <property type="term" value="C:membrane"/>
    <property type="evidence" value="ECO:0007669"/>
    <property type="project" value="UniProtKB-SubCell"/>
</dbReference>
<proteinExistence type="inferred from homology"/>
<dbReference type="EMBL" id="CR378679">
    <property type="protein sequence ID" value="CAG23360.1"/>
    <property type="molecule type" value="Genomic_DNA"/>
</dbReference>
<dbReference type="PANTHER" id="PTHR47360">
    <property type="entry name" value="MUREIN DD-ENDOPEPTIDASE MEPS/MUREIN LD-CARBOXYPEPTIDASE"/>
    <property type="match status" value="1"/>
</dbReference>
<dbReference type="Proteomes" id="UP000000593">
    <property type="component" value="Chromosome 2"/>
</dbReference>
<accession>Q6LH70</accession>
<comment type="similarity">
    <text evidence="2">Belongs to the peptidase C40 family.</text>
</comment>
<evidence type="ECO:0000256" key="2">
    <source>
        <dbReference type="ARBA" id="ARBA00007074"/>
    </source>
</evidence>
<gene>
    <name evidence="11" type="primary">STY2450</name>
    <name evidence="11" type="ordered locus">PBPRB1494</name>
</gene>
<dbReference type="PROSITE" id="PS51935">
    <property type="entry name" value="NLPC_P60"/>
    <property type="match status" value="1"/>
</dbReference>
<keyword evidence="12" id="KW-1185">Reference proteome</keyword>
<dbReference type="SUPFAM" id="SSF54001">
    <property type="entry name" value="Cysteine proteinases"/>
    <property type="match status" value="1"/>
</dbReference>
<evidence type="ECO:0000256" key="6">
    <source>
        <dbReference type="ARBA" id="ARBA00022807"/>
    </source>
</evidence>
<dbReference type="STRING" id="298386.PBPRB1494"/>
<keyword evidence="3" id="KW-0645">Protease</keyword>
<evidence type="ECO:0000256" key="3">
    <source>
        <dbReference type="ARBA" id="ARBA00022670"/>
    </source>
</evidence>
<comment type="subcellular location">
    <subcellularLocation>
        <location evidence="1">Membrane</location>
        <topology evidence="1">Lipid-anchor</topology>
    </subcellularLocation>
</comment>
<name>Q6LH70_PHOPR</name>
<organism evidence="11 12">
    <name type="scientific">Photobacterium profundum (strain SS9)</name>
    <dbReference type="NCBI Taxonomy" id="298386"/>
    <lineage>
        <taxon>Bacteria</taxon>
        <taxon>Pseudomonadati</taxon>
        <taxon>Pseudomonadota</taxon>
        <taxon>Gammaproteobacteria</taxon>
        <taxon>Vibrionales</taxon>
        <taxon>Vibrionaceae</taxon>
        <taxon>Photobacterium</taxon>
    </lineage>
</organism>